<dbReference type="AlphaFoldDB" id="A0A809N4V9"/>
<dbReference type="InterPro" id="IPR036237">
    <property type="entry name" value="Xyl_isomerase-like_sf"/>
</dbReference>
<evidence type="ECO:0000256" key="2">
    <source>
        <dbReference type="NCBIfam" id="TIGR00542"/>
    </source>
</evidence>
<evidence type="ECO:0000313" key="4">
    <source>
        <dbReference type="EMBL" id="BAI43145.1"/>
    </source>
</evidence>
<gene>
    <name evidence="4" type="ordered locus">LRHM_2618</name>
</gene>
<sequence length="324" mass="36289">MTKPGSSRLRPLTRRLLSAPARAHKEGIFVISLGIYEKALPRTESWVERLKMVRDLGFNFLELSVDESDERLARLDWTAAKRAKVRDACWQTGVRIHTLMLSGHRRFPLGSADPAIREKSLTMLCKAIDLASDLGVRNVQLAGYDVYYEPKTLASREYFIENLKRGVAYAAAKEVMLAIETMDDPFLNSLSKIKTIKDEIPSPWLQAYPDLGNLSAWPENNVGRELELGIANIVSVHLKDTQAVTVKSKGQFRDVPFGAGVVDFAGCLRTLKRLDYSGAFTIEMWTEKAADPIQEVKQAKDFFDPLFVQAGFVQEPVAKTNVPS</sequence>
<protein>
    <recommendedName>
        <fullName evidence="2">L-ribulose-5-phosphate 3-epimerase</fullName>
    </recommendedName>
</protein>
<reference evidence="4 5" key="1">
    <citation type="journal article" date="2009" name="J. Bacteriol.">
        <title>Complete genome sequence of the probiotic Lactobacillus rhamnosus ATCC 53103.</title>
        <authorList>
            <person name="Morita H."/>
            <person name="Toh H."/>
            <person name="Oshima K."/>
            <person name="Murakami M."/>
            <person name="Taylor T.D."/>
            <person name="Igimi S."/>
            <person name="Hattori M."/>
        </authorList>
    </citation>
    <scope>NUCLEOTIDE SEQUENCE [LARGE SCALE GENOMIC DNA]</scope>
    <source>
        <strain evidence="5">ATCC 53103 / LMG 18243 / GG [Tokyo]</strain>
    </source>
</reference>
<dbReference type="PANTHER" id="PTHR43489:SF1">
    <property type="entry name" value="L-RIBULOSE-5-PHOSPHATE 3-EPIMERASE SGBU-RELATED"/>
    <property type="match status" value="1"/>
</dbReference>
<proteinExistence type="predicted"/>
<dbReference type="SUPFAM" id="SSF51658">
    <property type="entry name" value="Xylose isomerase-like"/>
    <property type="match status" value="1"/>
</dbReference>
<evidence type="ECO:0000313" key="5">
    <source>
        <dbReference type="Proteomes" id="UP000002067"/>
    </source>
</evidence>
<dbReference type="NCBIfam" id="TIGR00542">
    <property type="entry name" value="hxl6Piso_put"/>
    <property type="match status" value="1"/>
</dbReference>
<dbReference type="InterPro" id="IPR050417">
    <property type="entry name" value="Sugar_Epim/Isomerase"/>
</dbReference>
<accession>A0A809N4V9</accession>
<feature type="domain" description="Xylose isomerase-like TIM barrel" evidence="3">
    <location>
        <begin position="51"/>
        <end position="304"/>
    </location>
</feature>
<dbReference type="EMBL" id="AP011548">
    <property type="protein sequence ID" value="BAI43145.1"/>
    <property type="molecule type" value="Genomic_DNA"/>
</dbReference>
<dbReference type="Gene3D" id="3.20.20.150">
    <property type="entry name" value="Divalent-metal-dependent TIM barrel enzymes"/>
    <property type="match status" value="1"/>
</dbReference>
<dbReference type="GO" id="GO:0019852">
    <property type="term" value="P:L-ascorbic acid metabolic process"/>
    <property type="evidence" value="ECO:0007669"/>
    <property type="project" value="TreeGrafter"/>
</dbReference>
<dbReference type="AntiFam" id="ANF00267">
    <property type="entry name" value="DNA repeat translations related to WP_015765070.1"/>
</dbReference>
<dbReference type="Proteomes" id="UP000002067">
    <property type="component" value="Chromosome"/>
</dbReference>
<keyword evidence="1" id="KW-0413">Isomerase</keyword>
<organism evidence="4 5">
    <name type="scientific">Lacticaseibacillus rhamnosus (strain ATCC 53103 / LMG 18243 / GG)</name>
    <name type="common">Lactobacillus rhamnosus</name>
    <dbReference type="NCBI Taxonomy" id="568703"/>
    <lineage>
        <taxon>Bacteria</taxon>
        <taxon>Bacillati</taxon>
        <taxon>Bacillota</taxon>
        <taxon>Bacilli</taxon>
        <taxon>Lactobacillales</taxon>
        <taxon>Lactobacillaceae</taxon>
        <taxon>Lacticaseibacillus</taxon>
    </lineage>
</organism>
<dbReference type="InterPro" id="IPR004560">
    <property type="entry name" value="L-Ru-5P_3-Epase"/>
</dbReference>
<dbReference type="PANTHER" id="PTHR43489">
    <property type="entry name" value="ISOMERASE"/>
    <property type="match status" value="1"/>
</dbReference>
<evidence type="ECO:0000256" key="1">
    <source>
        <dbReference type="ARBA" id="ARBA00023235"/>
    </source>
</evidence>
<dbReference type="Pfam" id="PF01261">
    <property type="entry name" value="AP_endonuc_2"/>
    <property type="match status" value="1"/>
</dbReference>
<evidence type="ECO:0000259" key="3">
    <source>
        <dbReference type="Pfam" id="PF01261"/>
    </source>
</evidence>
<dbReference type="NCBIfam" id="NF009689">
    <property type="entry name" value="PRK13210.1"/>
    <property type="match status" value="1"/>
</dbReference>
<dbReference type="KEGG" id="lrg:LRHM_2618"/>
<dbReference type="GO" id="GO:0034015">
    <property type="term" value="F:L-ribulose-5-phosphate 3-epimerase activity"/>
    <property type="evidence" value="ECO:0007669"/>
    <property type="project" value="TreeGrafter"/>
</dbReference>
<name>A0A809N4V9_LACRG</name>
<dbReference type="NCBIfam" id="NF009688">
    <property type="entry name" value="PRK13209.1"/>
    <property type="match status" value="1"/>
</dbReference>
<dbReference type="GO" id="GO:0016861">
    <property type="term" value="F:intramolecular oxidoreductase activity, interconverting aldoses and ketoses"/>
    <property type="evidence" value="ECO:0007669"/>
    <property type="project" value="InterPro"/>
</dbReference>
<dbReference type="InterPro" id="IPR013022">
    <property type="entry name" value="Xyl_isomerase-like_TIM-brl"/>
</dbReference>
<dbReference type="NCBIfam" id="NF040517">
    <property type="entry name" value="Lacto_Palin_RP2"/>
    <property type="match status" value="1"/>
</dbReference>